<organism evidence="1 2">
    <name type="scientific">Glycomyces artemisiae</name>
    <dbReference type="NCBI Taxonomy" id="1076443"/>
    <lineage>
        <taxon>Bacteria</taxon>
        <taxon>Bacillati</taxon>
        <taxon>Actinomycetota</taxon>
        <taxon>Actinomycetes</taxon>
        <taxon>Glycomycetales</taxon>
        <taxon>Glycomycetaceae</taxon>
        <taxon>Glycomyces</taxon>
    </lineage>
</organism>
<dbReference type="SUPFAM" id="SSF50249">
    <property type="entry name" value="Nucleic acid-binding proteins"/>
    <property type="match status" value="1"/>
</dbReference>
<reference evidence="1 2" key="1">
    <citation type="submission" date="2020-05" db="EMBL/GenBank/DDBJ databases">
        <title>DNA-SIP metagenomic assembled genomes.</title>
        <authorList>
            <person name="Yu J."/>
        </authorList>
    </citation>
    <scope>NUCLEOTIDE SEQUENCE [LARGE SCALE GENOMIC DNA]</scope>
    <source>
        <strain evidence="1">Bin5.27</strain>
    </source>
</reference>
<evidence type="ECO:0000313" key="1">
    <source>
        <dbReference type="EMBL" id="NUQ87601.1"/>
    </source>
</evidence>
<dbReference type="Gene3D" id="3.40.47.10">
    <property type="match status" value="2"/>
</dbReference>
<dbReference type="Proteomes" id="UP000574690">
    <property type="component" value="Unassembled WGS sequence"/>
</dbReference>
<protein>
    <submittedName>
        <fullName evidence="1">Hydroxymethylglutaryl-CoA synthase</fullName>
    </submittedName>
</protein>
<evidence type="ECO:0000313" key="2">
    <source>
        <dbReference type="Proteomes" id="UP000574690"/>
    </source>
</evidence>
<dbReference type="InterPro" id="IPR016039">
    <property type="entry name" value="Thiolase-like"/>
</dbReference>
<accession>A0A850C4Z5</accession>
<comment type="caution">
    <text evidence="1">The sequence shown here is derived from an EMBL/GenBank/DDBJ whole genome shotgun (WGS) entry which is preliminary data.</text>
</comment>
<sequence length="450" mass="45880">MTAKLLAYASYLPHYRLTRATIGAALTGVPSGSGARTVAGYDEDAVSMAVAATRALGAGVGEAGHLYFATTNPPLLDKSCSLIVHAATGMHGRAFALDLTGLRSGFGALSVAAGSGGVAVLADLRAGRPGSAEEADGGDGAAAFLFGSGDSGEDDAVAEVIGSVSVPMEVMDAWRAPGTGYALLGEDRLVQHVLARAVREVVAEAGTPTTALVSTLNRRLASSLRASIGAAGGADVQESHRESTGYCGAADLGLLLARALDTARAGDTILAVSAGGGADALLLRVLKDGRRSPDSGGQEIGYHQYLTWRGALGREPARRPARPAVAPAPAFRNSAWKYGLAGSQCSACGKVYLPPARVCACGAVDQARPFSVADLTGTVVTQAADGVSDSPAPPATAALIDFGTTGRLLIELTDTPPTGIADGAEIEMTFRRTYALDGVPNYFWKARPKR</sequence>
<dbReference type="GO" id="GO:0016746">
    <property type="term" value="F:acyltransferase activity"/>
    <property type="evidence" value="ECO:0007669"/>
    <property type="project" value="InterPro"/>
</dbReference>
<dbReference type="InterPro" id="IPR012340">
    <property type="entry name" value="NA-bd_OB-fold"/>
</dbReference>
<dbReference type="EMBL" id="JABFXE010000169">
    <property type="protein sequence ID" value="NUQ87601.1"/>
    <property type="molecule type" value="Genomic_DNA"/>
</dbReference>
<proteinExistence type="predicted"/>
<dbReference type="SUPFAM" id="SSF53901">
    <property type="entry name" value="Thiolase-like"/>
    <property type="match status" value="2"/>
</dbReference>
<gene>
    <name evidence="1" type="ORF">HOQ43_03940</name>
</gene>
<name>A0A850C4Z5_9ACTN</name>
<dbReference type="AlphaFoldDB" id="A0A850C4Z5"/>